<dbReference type="Proteomes" id="UP000006038">
    <property type="component" value="Chromosome 4"/>
</dbReference>
<evidence type="ECO:0000259" key="1">
    <source>
        <dbReference type="PROSITE" id="PS50181"/>
    </source>
</evidence>
<evidence type="ECO:0000313" key="2">
    <source>
        <dbReference type="EnsemblPlants" id="OB04G23840.1"/>
    </source>
</evidence>
<organism evidence="2">
    <name type="scientific">Oryza brachyantha</name>
    <name type="common">malo sina</name>
    <dbReference type="NCBI Taxonomy" id="4533"/>
    <lineage>
        <taxon>Eukaryota</taxon>
        <taxon>Viridiplantae</taxon>
        <taxon>Streptophyta</taxon>
        <taxon>Embryophyta</taxon>
        <taxon>Tracheophyta</taxon>
        <taxon>Spermatophyta</taxon>
        <taxon>Magnoliopsida</taxon>
        <taxon>Liliopsida</taxon>
        <taxon>Poales</taxon>
        <taxon>Poaceae</taxon>
        <taxon>BOP clade</taxon>
        <taxon>Oryzoideae</taxon>
        <taxon>Oryzeae</taxon>
        <taxon>Oryzinae</taxon>
        <taxon>Oryza</taxon>
    </lineage>
</organism>
<dbReference type="InterPro" id="IPR044997">
    <property type="entry name" value="F-box_plant"/>
</dbReference>
<dbReference type="Pfam" id="PF00646">
    <property type="entry name" value="F-box"/>
    <property type="match status" value="1"/>
</dbReference>
<dbReference type="Gene3D" id="3.80.10.10">
    <property type="entry name" value="Ribonuclease Inhibitor"/>
    <property type="match status" value="1"/>
</dbReference>
<evidence type="ECO:0000313" key="3">
    <source>
        <dbReference type="Proteomes" id="UP000006038"/>
    </source>
</evidence>
<dbReference type="InterPro" id="IPR001810">
    <property type="entry name" value="F-box_dom"/>
</dbReference>
<dbReference type="STRING" id="4533.J3LZ09"/>
<protein>
    <recommendedName>
        <fullName evidence="1">F-box domain-containing protein</fullName>
    </recommendedName>
</protein>
<dbReference type="Gene3D" id="1.20.1280.50">
    <property type="match status" value="1"/>
</dbReference>
<dbReference type="PANTHER" id="PTHR32153">
    <property type="entry name" value="OJ000223_09.16 PROTEIN"/>
    <property type="match status" value="1"/>
</dbReference>
<keyword evidence="3" id="KW-1185">Reference proteome</keyword>
<dbReference type="SUPFAM" id="SSF81383">
    <property type="entry name" value="F-box domain"/>
    <property type="match status" value="1"/>
</dbReference>
<reference evidence="2" key="2">
    <citation type="submission" date="2013-04" db="UniProtKB">
        <authorList>
            <consortium name="EnsemblPlants"/>
        </authorList>
    </citation>
    <scope>IDENTIFICATION</scope>
</reference>
<dbReference type="InterPro" id="IPR036047">
    <property type="entry name" value="F-box-like_dom_sf"/>
</dbReference>
<name>J3LZ09_ORYBR</name>
<dbReference type="HOGENOM" id="CLU_024168_2_1_1"/>
<dbReference type="InterPro" id="IPR032675">
    <property type="entry name" value="LRR_dom_sf"/>
</dbReference>
<dbReference type="SUPFAM" id="SSF52047">
    <property type="entry name" value="RNI-like"/>
    <property type="match status" value="1"/>
</dbReference>
<accession>J3LZ09</accession>
<dbReference type="Gramene" id="OB04G23840.1">
    <property type="protein sequence ID" value="OB04G23840.1"/>
    <property type="gene ID" value="OB04G23840"/>
</dbReference>
<dbReference type="PROSITE" id="PS50181">
    <property type="entry name" value="FBOX"/>
    <property type="match status" value="1"/>
</dbReference>
<sequence>MLSELPGDILLCILDRLELRDAVRTSALSRRWRHLPGLLSNIILNVGAFEPTDSLMFTLDDVDDIVLRSNADTVEETKNILAHKSTSVIKLLSLVFYLREGFIDIAHSINDAMANRSIVSTKFQLLSGTDLRQRMGDDNLICGKCLLSFFYTCPRAFGCLEHLVISNARFGDSDIPNMLSTCKKLEYLSLIRVDLKCLPKLTTLMVHYWNDIEESYPLSLGYVPLLWMLKLACKGTIRHKNIQLSEFLGNAAISKMHLILNPEGSCTSVGRPAHNRTCYFPKIPSPSFSYYMSVSICPKSRLLKFDQVAKCNNIYSSKLVNPRYNSTVWDHECKTLEYSELYQKEGDKLLKWESSRNFKHHNLNVLSIVGFQIDEKFMTYIGQVAEMAINLEEILLVESESCQYCQFRPLTRYPCTEEEKDVTKKQICEGRSLPIRIGFGHVIEYCD</sequence>
<dbReference type="AlphaFoldDB" id="J3LZ09"/>
<reference evidence="2" key="1">
    <citation type="journal article" date="2013" name="Nat. Commun.">
        <title>Whole-genome sequencing of Oryza brachyantha reveals mechanisms underlying Oryza genome evolution.</title>
        <authorList>
            <person name="Chen J."/>
            <person name="Huang Q."/>
            <person name="Gao D."/>
            <person name="Wang J."/>
            <person name="Lang Y."/>
            <person name="Liu T."/>
            <person name="Li B."/>
            <person name="Bai Z."/>
            <person name="Luis Goicoechea J."/>
            <person name="Liang C."/>
            <person name="Chen C."/>
            <person name="Zhang W."/>
            <person name="Sun S."/>
            <person name="Liao Y."/>
            <person name="Zhang X."/>
            <person name="Yang L."/>
            <person name="Song C."/>
            <person name="Wang M."/>
            <person name="Shi J."/>
            <person name="Liu G."/>
            <person name="Liu J."/>
            <person name="Zhou H."/>
            <person name="Zhou W."/>
            <person name="Yu Q."/>
            <person name="An N."/>
            <person name="Chen Y."/>
            <person name="Cai Q."/>
            <person name="Wang B."/>
            <person name="Liu B."/>
            <person name="Min J."/>
            <person name="Huang Y."/>
            <person name="Wu H."/>
            <person name="Li Z."/>
            <person name="Zhang Y."/>
            <person name="Yin Y."/>
            <person name="Song W."/>
            <person name="Jiang J."/>
            <person name="Jackson S.A."/>
            <person name="Wing R.A."/>
            <person name="Wang J."/>
            <person name="Chen M."/>
        </authorList>
    </citation>
    <scope>NUCLEOTIDE SEQUENCE [LARGE SCALE GENOMIC DNA]</scope>
    <source>
        <strain evidence="2">cv. IRGC 101232</strain>
    </source>
</reference>
<dbReference type="OMA" id="CEMITEK"/>
<feature type="domain" description="F-box" evidence="1">
    <location>
        <begin position="1"/>
        <end position="35"/>
    </location>
</feature>
<dbReference type="EnsemblPlants" id="OB04G23840.1">
    <property type="protein sequence ID" value="OB04G23840.1"/>
    <property type="gene ID" value="OB04G23840"/>
</dbReference>
<proteinExistence type="predicted"/>